<gene>
    <name evidence="2" type="ORF">P174DRAFT_413027</name>
</gene>
<feature type="compositionally biased region" description="Polar residues" evidence="1">
    <location>
        <begin position="169"/>
        <end position="185"/>
    </location>
</feature>
<evidence type="ECO:0000313" key="2">
    <source>
        <dbReference type="EMBL" id="PKX90258.1"/>
    </source>
</evidence>
<dbReference type="EMBL" id="MSZS01000008">
    <property type="protein sequence ID" value="PKX90258.1"/>
    <property type="molecule type" value="Genomic_DNA"/>
</dbReference>
<feature type="compositionally biased region" description="Low complexity" evidence="1">
    <location>
        <begin position="233"/>
        <end position="242"/>
    </location>
</feature>
<accession>A0A2I1BY06</accession>
<feature type="compositionally biased region" description="Low complexity" evidence="1">
    <location>
        <begin position="22"/>
        <end position="35"/>
    </location>
</feature>
<feature type="compositionally biased region" description="Polar residues" evidence="1">
    <location>
        <begin position="60"/>
        <end position="71"/>
    </location>
</feature>
<keyword evidence="3" id="KW-1185">Reference proteome</keyword>
<name>A0A2I1BY06_ASPN1</name>
<organism evidence="2 3">
    <name type="scientific">Aspergillus novofumigatus (strain IBT 16806)</name>
    <dbReference type="NCBI Taxonomy" id="1392255"/>
    <lineage>
        <taxon>Eukaryota</taxon>
        <taxon>Fungi</taxon>
        <taxon>Dikarya</taxon>
        <taxon>Ascomycota</taxon>
        <taxon>Pezizomycotina</taxon>
        <taxon>Eurotiomycetes</taxon>
        <taxon>Eurotiomycetidae</taxon>
        <taxon>Eurotiales</taxon>
        <taxon>Aspergillaceae</taxon>
        <taxon>Aspergillus</taxon>
        <taxon>Aspergillus subgen. Fumigati</taxon>
    </lineage>
</organism>
<feature type="region of interest" description="Disordered" evidence="1">
    <location>
        <begin position="1"/>
        <end position="87"/>
    </location>
</feature>
<feature type="region of interest" description="Disordered" evidence="1">
    <location>
        <begin position="206"/>
        <end position="242"/>
    </location>
</feature>
<evidence type="ECO:0000256" key="1">
    <source>
        <dbReference type="SAM" id="MobiDB-lite"/>
    </source>
</evidence>
<reference evidence="3" key="1">
    <citation type="journal article" date="2018" name="Proc. Natl. Acad. Sci. U.S.A.">
        <title>Linking secondary metabolites to gene clusters through genome sequencing of six diverse Aspergillus species.</title>
        <authorList>
            <person name="Kaerboelling I."/>
            <person name="Vesth T.C."/>
            <person name="Frisvad J.C."/>
            <person name="Nybo J.L."/>
            <person name="Theobald S."/>
            <person name="Kuo A."/>
            <person name="Bowyer P."/>
            <person name="Matsuda Y."/>
            <person name="Mondo S."/>
            <person name="Lyhne E.K."/>
            <person name="Kogle M.E."/>
            <person name="Clum A."/>
            <person name="Lipzen A."/>
            <person name="Salamov A."/>
            <person name="Ngan C.Y."/>
            <person name="Daum C."/>
            <person name="Chiniquy J."/>
            <person name="Barry K."/>
            <person name="LaButti K."/>
            <person name="Haridas S."/>
            <person name="Simmons B.A."/>
            <person name="Magnuson J.K."/>
            <person name="Mortensen U.H."/>
            <person name="Larsen T.O."/>
            <person name="Grigoriev I.V."/>
            <person name="Baker S.E."/>
            <person name="Andersen M.R."/>
        </authorList>
    </citation>
    <scope>NUCLEOTIDE SEQUENCE [LARGE SCALE GENOMIC DNA]</scope>
    <source>
        <strain evidence="3">IBT 16806</strain>
    </source>
</reference>
<dbReference type="Proteomes" id="UP000234474">
    <property type="component" value="Unassembled WGS sequence"/>
</dbReference>
<protein>
    <submittedName>
        <fullName evidence="2">Uncharacterized protein</fullName>
    </submittedName>
</protein>
<proteinExistence type="predicted"/>
<evidence type="ECO:0000313" key="3">
    <source>
        <dbReference type="Proteomes" id="UP000234474"/>
    </source>
</evidence>
<dbReference type="RefSeq" id="XP_024678853.1">
    <property type="nucleotide sequence ID" value="XM_024824331.1"/>
</dbReference>
<dbReference type="VEuPathDB" id="FungiDB:P174DRAFT_413027"/>
<dbReference type="GeneID" id="36531656"/>
<dbReference type="AlphaFoldDB" id="A0A2I1BY06"/>
<dbReference type="OMA" id="MCYLSEQ"/>
<dbReference type="STRING" id="1392255.A0A2I1BY06"/>
<feature type="region of interest" description="Disordered" evidence="1">
    <location>
        <begin position="156"/>
        <end position="185"/>
    </location>
</feature>
<comment type="caution">
    <text evidence="2">The sequence shown here is derived from an EMBL/GenBank/DDBJ whole genome shotgun (WGS) entry which is preliminary data.</text>
</comment>
<dbReference type="OrthoDB" id="4716584at2759"/>
<sequence>MSEQTKKTPQRVRKFLPNVIESSSRSSRNRQSGPSAQASSVEQEVETGKPAGTLIADTRPVSSHDLTGSQRQQEDSLIPSDIEDSDNRIYGRSQQQLIREEVLHNSVDTKTNRDRLPYPVSSSAAKKVVLQMQSCPRKFAPQLVETNKRSFRLKETSHTLSEAPVQGYDNGSRTQSGTSTCANSDTSSAIIESKFSYSSLQQRQESRSHSFRVPDLPAIPSSCSDASEGSDIPSLSASPSVSSNVSALHSKAENSCQTGRDGHMAEYFLSLAAQSVENQLKEQALAAFPNEQVYEPVDHFAIDKDEDECSDGDSKNGLLLVSRRESSADLPWELEHMRRHKEDAEMRDRAMAGTKGTRLSSAIFNPRQFYNGIDNDCWRGKYEPDLSRHLARPPMLGDDLVFPQSLSPEATMCESGSVLDCATDSRQRVCNESGLWCTQPDHMQDDATTGLWKGTCCSHKHAQQSKGSLPCVTDNFRHYNNECQSKVYNDEQDQDQSTSSSSCHLALDVGELSRDDIDNEHHDCCFGVDDNFVTQIYNYLSLGYPCVARYYDHELSRVSGIPVKELRRGDTSALARGYLQVNEDGSANGPVVRQVCARWVALRLYIHDLARSQPNFDNDNDHDAWGVLERRGSWAI</sequence>